<evidence type="ECO:0000256" key="1">
    <source>
        <dbReference type="SAM" id="MobiDB-lite"/>
    </source>
</evidence>
<proteinExistence type="predicted"/>
<feature type="compositionally biased region" description="Polar residues" evidence="1">
    <location>
        <begin position="387"/>
        <end position="409"/>
    </location>
</feature>
<accession>A0A316YWS6</accession>
<feature type="region of interest" description="Disordered" evidence="1">
    <location>
        <begin position="1"/>
        <end position="161"/>
    </location>
</feature>
<feature type="compositionally biased region" description="Low complexity" evidence="1">
    <location>
        <begin position="85"/>
        <end position="97"/>
    </location>
</feature>
<feature type="compositionally biased region" description="Polar residues" evidence="1">
    <location>
        <begin position="417"/>
        <end position="428"/>
    </location>
</feature>
<protein>
    <submittedName>
        <fullName evidence="2">Uncharacterized protein</fullName>
    </submittedName>
</protein>
<feature type="compositionally biased region" description="Pro residues" evidence="1">
    <location>
        <begin position="375"/>
        <end position="384"/>
    </location>
</feature>
<feature type="region of interest" description="Disordered" evidence="1">
    <location>
        <begin position="224"/>
        <end position="268"/>
    </location>
</feature>
<dbReference type="EMBL" id="KZ819634">
    <property type="protein sequence ID" value="PWN93234.1"/>
    <property type="molecule type" value="Genomic_DNA"/>
</dbReference>
<dbReference type="Proteomes" id="UP000245768">
    <property type="component" value="Unassembled WGS sequence"/>
</dbReference>
<dbReference type="RefSeq" id="XP_025380432.1">
    <property type="nucleotide sequence ID" value="XM_025523800.1"/>
</dbReference>
<dbReference type="GeneID" id="37045716"/>
<feature type="compositionally biased region" description="Low complexity" evidence="1">
    <location>
        <begin position="224"/>
        <end position="233"/>
    </location>
</feature>
<sequence>MRSPASRKRDTLRLRSPTFRAPPSVTTPLQSPTPSKGSKKDWTPPKPTFSSYKPLAAQLNLDDSLPRTPSSSFFEDEGATVSRFSPWSTPSSASSTAKTGRPSTSLGTFSPDLSSFSSLSLGYSVSSESDGSTLDRDSANVDATGSPKCSDFNNESFKRQTDGSHYRIGGHYHSRTSCKKVFSSAFDEWDVDDEKEREGREELVEMQREVHPWHSPLRRMLRSPHASSISSSLPRHHRTRSDLDVAISSPTNARHSKKWSPSSARKPSASDCFDLSLLSTVPLMQDCVPVFKDYRRADTQPNSFDSLPSSLVTHHRSPSSATGGNQPDKQRALQYANLPSGWTKEPFTPNSSSSSLSPCPPRLLFRDVEHQQKSGPPPRPPRPPSLDLSQCLSPNTPRPATSLARQQQEQCRDQELGIQQRQHEQQPPTVKFCTRRPRRPLPRPLPPRRPAPQGGLPMNPTDALELAIETFLSTPSSSSSGSSSGSGSSSPSLFSSTSMASSETSLQSWPSSSSLHRHPNTSRNHLQPPMTSSSASSFSSTSSSSSTTITPSALNAQKTKGLMVALGMQTPSPLPSPNIAASCAAPRL</sequence>
<feature type="compositionally biased region" description="Polar residues" evidence="1">
    <location>
        <begin position="248"/>
        <end position="265"/>
    </location>
</feature>
<name>A0A316YWS6_9BASI</name>
<evidence type="ECO:0000313" key="2">
    <source>
        <dbReference type="EMBL" id="PWN93234.1"/>
    </source>
</evidence>
<feature type="compositionally biased region" description="Low complexity" evidence="1">
    <location>
        <begin position="531"/>
        <end position="552"/>
    </location>
</feature>
<dbReference type="InParanoid" id="A0A316YWS6"/>
<dbReference type="AlphaFoldDB" id="A0A316YWS6"/>
<reference evidence="2 3" key="1">
    <citation type="journal article" date="2018" name="Mol. Biol. Evol.">
        <title>Broad Genomic Sampling Reveals a Smut Pathogenic Ancestry of the Fungal Clade Ustilaginomycotina.</title>
        <authorList>
            <person name="Kijpornyongpan T."/>
            <person name="Mondo S.J."/>
            <person name="Barry K."/>
            <person name="Sandor L."/>
            <person name="Lee J."/>
            <person name="Lipzen A."/>
            <person name="Pangilinan J."/>
            <person name="LaButti K."/>
            <person name="Hainaut M."/>
            <person name="Henrissat B."/>
            <person name="Grigoriev I.V."/>
            <person name="Spatafora J.W."/>
            <person name="Aime M.C."/>
        </authorList>
    </citation>
    <scope>NUCLEOTIDE SEQUENCE [LARGE SCALE GENOMIC DNA]</scope>
    <source>
        <strain evidence="2 3">MCA 4198</strain>
    </source>
</reference>
<organism evidence="2 3">
    <name type="scientific">Acaromyces ingoldii</name>
    <dbReference type="NCBI Taxonomy" id="215250"/>
    <lineage>
        <taxon>Eukaryota</taxon>
        <taxon>Fungi</taxon>
        <taxon>Dikarya</taxon>
        <taxon>Basidiomycota</taxon>
        <taxon>Ustilaginomycotina</taxon>
        <taxon>Exobasidiomycetes</taxon>
        <taxon>Exobasidiales</taxon>
        <taxon>Cryptobasidiaceae</taxon>
        <taxon>Acaromyces</taxon>
    </lineage>
</organism>
<evidence type="ECO:0000313" key="3">
    <source>
        <dbReference type="Proteomes" id="UP000245768"/>
    </source>
</evidence>
<feature type="region of interest" description="Disordered" evidence="1">
    <location>
        <begin position="301"/>
        <end position="460"/>
    </location>
</feature>
<gene>
    <name evidence="2" type="ORF">FA10DRAFT_282890</name>
</gene>
<keyword evidence="3" id="KW-1185">Reference proteome</keyword>
<feature type="compositionally biased region" description="Polar residues" evidence="1">
    <location>
        <begin position="24"/>
        <end position="36"/>
    </location>
</feature>
<feature type="compositionally biased region" description="Low complexity" evidence="1">
    <location>
        <begin position="473"/>
        <end position="514"/>
    </location>
</feature>
<feature type="region of interest" description="Disordered" evidence="1">
    <location>
        <begin position="567"/>
        <end position="588"/>
    </location>
</feature>
<feature type="region of interest" description="Disordered" evidence="1">
    <location>
        <begin position="473"/>
        <end position="554"/>
    </location>
</feature>
<feature type="compositionally biased region" description="Polar residues" evidence="1">
    <location>
        <begin position="301"/>
        <end position="327"/>
    </location>
</feature>
<feature type="compositionally biased region" description="Low complexity" evidence="1">
    <location>
        <begin position="109"/>
        <end position="132"/>
    </location>
</feature>